<name>A0A9D4M4T1_DREPO</name>
<feature type="region of interest" description="Disordered" evidence="1">
    <location>
        <begin position="1"/>
        <end position="27"/>
    </location>
</feature>
<accession>A0A9D4M4T1</accession>
<organism evidence="2 3">
    <name type="scientific">Dreissena polymorpha</name>
    <name type="common">Zebra mussel</name>
    <name type="synonym">Mytilus polymorpha</name>
    <dbReference type="NCBI Taxonomy" id="45954"/>
    <lineage>
        <taxon>Eukaryota</taxon>
        <taxon>Metazoa</taxon>
        <taxon>Spiralia</taxon>
        <taxon>Lophotrochozoa</taxon>
        <taxon>Mollusca</taxon>
        <taxon>Bivalvia</taxon>
        <taxon>Autobranchia</taxon>
        <taxon>Heteroconchia</taxon>
        <taxon>Euheterodonta</taxon>
        <taxon>Imparidentia</taxon>
        <taxon>Neoheterodontei</taxon>
        <taxon>Myida</taxon>
        <taxon>Dreissenoidea</taxon>
        <taxon>Dreissenidae</taxon>
        <taxon>Dreissena</taxon>
    </lineage>
</organism>
<protein>
    <submittedName>
        <fullName evidence="2">Uncharacterized protein</fullName>
    </submittedName>
</protein>
<evidence type="ECO:0000256" key="1">
    <source>
        <dbReference type="SAM" id="MobiDB-lite"/>
    </source>
</evidence>
<reference evidence="2" key="1">
    <citation type="journal article" date="2019" name="bioRxiv">
        <title>The Genome of the Zebra Mussel, Dreissena polymorpha: A Resource for Invasive Species Research.</title>
        <authorList>
            <person name="McCartney M.A."/>
            <person name="Auch B."/>
            <person name="Kono T."/>
            <person name="Mallez S."/>
            <person name="Zhang Y."/>
            <person name="Obille A."/>
            <person name="Becker A."/>
            <person name="Abrahante J.E."/>
            <person name="Garbe J."/>
            <person name="Badalamenti J.P."/>
            <person name="Herman A."/>
            <person name="Mangelson H."/>
            <person name="Liachko I."/>
            <person name="Sullivan S."/>
            <person name="Sone E.D."/>
            <person name="Koren S."/>
            <person name="Silverstein K.A.T."/>
            <person name="Beckman K.B."/>
            <person name="Gohl D.M."/>
        </authorList>
    </citation>
    <scope>NUCLEOTIDE SEQUENCE</scope>
    <source>
        <strain evidence="2">Duluth1</strain>
        <tissue evidence="2">Whole animal</tissue>
    </source>
</reference>
<proteinExistence type="predicted"/>
<dbReference type="EMBL" id="JAIWYP010000002">
    <property type="protein sequence ID" value="KAH3869172.1"/>
    <property type="molecule type" value="Genomic_DNA"/>
</dbReference>
<dbReference type="AlphaFoldDB" id="A0A9D4M4T1"/>
<dbReference type="Proteomes" id="UP000828390">
    <property type="component" value="Unassembled WGS sequence"/>
</dbReference>
<sequence>MAGNPHPLGPYGPWTIRPRPYGPDSRTIRPRLSDYTAQICGPYGPDLQSIRTMS</sequence>
<comment type="caution">
    <text evidence="2">The sequence shown here is derived from an EMBL/GenBank/DDBJ whole genome shotgun (WGS) entry which is preliminary data.</text>
</comment>
<keyword evidence="3" id="KW-1185">Reference proteome</keyword>
<evidence type="ECO:0000313" key="2">
    <source>
        <dbReference type="EMBL" id="KAH3869172.1"/>
    </source>
</evidence>
<gene>
    <name evidence="2" type="ORF">DPMN_032333</name>
</gene>
<reference evidence="2" key="2">
    <citation type="submission" date="2020-11" db="EMBL/GenBank/DDBJ databases">
        <authorList>
            <person name="McCartney M.A."/>
            <person name="Auch B."/>
            <person name="Kono T."/>
            <person name="Mallez S."/>
            <person name="Becker A."/>
            <person name="Gohl D.M."/>
            <person name="Silverstein K.A.T."/>
            <person name="Koren S."/>
            <person name="Bechman K.B."/>
            <person name="Herman A."/>
            <person name="Abrahante J.E."/>
            <person name="Garbe J."/>
        </authorList>
    </citation>
    <scope>NUCLEOTIDE SEQUENCE</scope>
    <source>
        <strain evidence="2">Duluth1</strain>
        <tissue evidence="2">Whole animal</tissue>
    </source>
</reference>
<evidence type="ECO:0000313" key="3">
    <source>
        <dbReference type="Proteomes" id="UP000828390"/>
    </source>
</evidence>